<keyword evidence="1" id="KW-0479">Metal-binding</keyword>
<dbReference type="PROSITE" id="PS51128">
    <property type="entry name" value="ZF_DKSA_2"/>
    <property type="match status" value="1"/>
</dbReference>
<dbReference type="EMBL" id="JACXSI010000070">
    <property type="protein sequence ID" value="MBD3110560.1"/>
    <property type="molecule type" value="Genomic_DNA"/>
</dbReference>
<dbReference type="SUPFAM" id="SSF57716">
    <property type="entry name" value="Glucocorticoid receptor-like (DNA-binding domain)"/>
    <property type="match status" value="1"/>
</dbReference>
<dbReference type="RefSeq" id="WP_191000091.1">
    <property type="nucleotide sequence ID" value="NZ_JACXSI010000070.1"/>
</dbReference>
<evidence type="ECO:0000256" key="1">
    <source>
        <dbReference type="ARBA" id="ARBA00022723"/>
    </source>
</evidence>
<sequence length="246" mass="28014">MLSSQQIASLKEQLEQMKEELKGTLDQTAWDENERGLKDSVTELSSYDNHPADLGTELFEREKDHAIEDHTANELEKVYQALHAMASGTYGNCVVCGAEIPYERLEVIPYSVYCIEHTPDRTIATDRPVEEQLLEPASRDSFDRNRTDYINDGLDTFQEVARYGTSETPADFTGYFEEYGNLYEDRDDHEGFTEAIESFIASDITGEEIIITPSKTHEQYEEMLDDADTESIIGNIPLHKTDGYEE</sequence>
<gene>
    <name evidence="6" type="ORF">IEO70_19720</name>
</gene>
<accession>A0A927D2X1</accession>
<dbReference type="GO" id="GO:0008270">
    <property type="term" value="F:zinc ion binding"/>
    <property type="evidence" value="ECO:0007669"/>
    <property type="project" value="UniProtKB-KW"/>
</dbReference>
<feature type="domain" description="Zinc finger DksA/TraR C4-type" evidence="5">
    <location>
        <begin position="88"/>
        <end position="116"/>
    </location>
</feature>
<dbReference type="InterPro" id="IPR014240">
    <property type="entry name" value="YteA"/>
</dbReference>
<dbReference type="Proteomes" id="UP000602076">
    <property type="component" value="Unassembled WGS sequence"/>
</dbReference>
<dbReference type="NCBIfam" id="TIGR02890">
    <property type="entry name" value="bacill_yteA"/>
    <property type="match status" value="1"/>
</dbReference>
<proteinExistence type="predicted"/>
<evidence type="ECO:0000313" key="6">
    <source>
        <dbReference type="EMBL" id="MBD3110560.1"/>
    </source>
</evidence>
<evidence type="ECO:0000313" key="7">
    <source>
        <dbReference type="Proteomes" id="UP000602076"/>
    </source>
</evidence>
<evidence type="ECO:0000256" key="3">
    <source>
        <dbReference type="ARBA" id="ARBA00022833"/>
    </source>
</evidence>
<dbReference type="Gene3D" id="1.20.120.910">
    <property type="entry name" value="DksA, coiled-coil domain"/>
    <property type="match status" value="1"/>
</dbReference>
<keyword evidence="3" id="KW-0862">Zinc</keyword>
<dbReference type="SUPFAM" id="SSF109635">
    <property type="entry name" value="DnaK suppressor protein DksA, alpha-hairpin domain"/>
    <property type="match status" value="1"/>
</dbReference>
<evidence type="ECO:0000256" key="4">
    <source>
        <dbReference type="PROSITE-ProRule" id="PRU00510"/>
    </source>
</evidence>
<organism evidence="6 7">
    <name type="scientific">Peribacillus faecalis</name>
    <dbReference type="NCBI Taxonomy" id="2772559"/>
    <lineage>
        <taxon>Bacteria</taxon>
        <taxon>Bacillati</taxon>
        <taxon>Bacillota</taxon>
        <taxon>Bacilli</taxon>
        <taxon>Bacillales</taxon>
        <taxon>Bacillaceae</taxon>
        <taxon>Peribacillus</taxon>
    </lineage>
</organism>
<dbReference type="PANTHER" id="PTHR33823:SF4">
    <property type="entry name" value="GENERAL STRESS PROTEIN 16O"/>
    <property type="match status" value="1"/>
</dbReference>
<dbReference type="InterPro" id="IPR037187">
    <property type="entry name" value="DnaK_N"/>
</dbReference>
<reference evidence="6" key="1">
    <citation type="submission" date="2020-09" db="EMBL/GenBank/DDBJ databases">
        <title>Bacillus faecalis sp. nov., a moderately halophilic bacterium isolated from cow faeces.</title>
        <authorList>
            <person name="Jiang L."/>
            <person name="Lee J."/>
        </authorList>
    </citation>
    <scope>NUCLEOTIDE SEQUENCE</scope>
    <source>
        <strain evidence="6">AGMB 02131</strain>
    </source>
</reference>
<evidence type="ECO:0000259" key="5">
    <source>
        <dbReference type="Pfam" id="PF01258"/>
    </source>
</evidence>
<comment type="caution">
    <text evidence="6">The sequence shown here is derived from an EMBL/GenBank/DDBJ whole genome shotgun (WGS) entry which is preliminary data.</text>
</comment>
<protein>
    <submittedName>
        <fullName evidence="6">TraR/DksA C4-type zinc finger protein</fullName>
    </submittedName>
</protein>
<dbReference type="AlphaFoldDB" id="A0A927D2X1"/>
<keyword evidence="2" id="KW-0863">Zinc-finger</keyword>
<dbReference type="InterPro" id="IPR000962">
    <property type="entry name" value="Znf_DskA_TraR"/>
</dbReference>
<feature type="zinc finger region" description="dksA C4-type" evidence="4">
    <location>
        <begin position="93"/>
        <end position="117"/>
    </location>
</feature>
<name>A0A927D2X1_9BACI</name>
<evidence type="ECO:0000256" key="2">
    <source>
        <dbReference type="ARBA" id="ARBA00022771"/>
    </source>
</evidence>
<dbReference type="PANTHER" id="PTHR33823">
    <property type="entry name" value="RNA POLYMERASE-BINDING TRANSCRIPTION FACTOR DKSA-RELATED"/>
    <property type="match status" value="1"/>
</dbReference>
<keyword evidence="7" id="KW-1185">Reference proteome</keyword>
<dbReference type="Pfam" id="PF01258">
    <property type="entry name" value="zf-dskA_traR"/>
    <property type="match status" value="1"/>
</dbReference>